<reference evidence="8 9" key="1">
    <citation type="journal article" date="2011" name="J. Bacteriol.">
        <title>Genome sequence of Chthoniobacter flavus Ellin428, an aerobic heterotrophic soil bacterium.</title>
        <authorList>
            <person name="Kant R."/>
            <person name="van Passel M.W."/>
            <person name="Palva A."/>
            <person name="Lucas S."/>
            <person name="Lapidus A."/>
            <person name="Glavina Del Rio T."/>
            <person name="Dalin E."/>
            <person name="Tice H."/>
            <person name="Bruce D."/>
            <person name="Goodwin L."/>
            <person name="Pitluck S."/>
            <person name="Larimer F.W."/>
            <person name="Land M.L."/>
            <person name="Hauser L."/>
            <person name="Sangwan P."/>
            <person name="de Vos W.M."/>
            <person name="Janssen P.H."/>
            <person name="Smidt H."/>
        </authorList>
    </citation>
    <scope>NUCLEOTIDE SEQUENCE [LARGE SCALE GENOMIC DNA]</scope>
    <source>
        <strain evidence="8 9">Ellin428</strain>
    </source>
</reference>
<feature type="domain" description="DNA replication/recombination mediator RecO N-terminal" evidence="7">
    <location>
        <begin position="1"/>
        <end position="76"/>
    </location>
</feature>
<dbReference type="PANTHER" id="PTHR33991">
    <property type="entry name" value="DNA REPAIR PROTEIN RECO"/>
    <property type="match status" value="1"/>
</dbReference>
<dbReference type="GO" id="GO:0043590">
    <property type="term" value="C:bacterial nucleoid"/>
    <property type="evidence" value="ECO:0007669"/>
    <property type="project" value="TreeGrafter"/>
</dbReference>
<keyword evidence="5" id="KW-0234">DNA repair</keyword>
<protein>
    <recommendedName>
        <fullName evidence="2">DNA repair protein RecO</fullName>
    </recommendedName>
    <alternativeName>
        <fullName evidence="6">Recombination protein O</fullName>
    </alternativeName>
</protein>
<dbReference type="EMBL" id="ABVL01000016">
    <property type="protein sequence ID" value="EDY17844.1"/>
    <property type="molecule type" value="Genomic_DNA"/>
</dbReference>
<dbReference type="GO" id="GO:0006302">
    <property type="term" value="P:double-strand break repair"/>
    <property type="evidence" value="ECO:0007669"/>
    <property type="project" value="TreeGrafter"/>
</dbReference>
<keyword evidence="4" id="KW-0233">DNA recombination</keyword>
<dbReference type="SUPFAM" id="SSF57863">
    <property type="entry name" value="ArfGap/RecO-like zinc finger"/>
    <property type="match status" value="1"/>
</dbReference>
<dbReference type="Proteomes" id="UP000005824">
    <property type="component" value="Unassembled WGS sequence"/>
</dbReference>
<dbReference type="InterPro" id="IPR042242">
    <property type="entry name" value="RecO_C"/>
</dbReference>
<dbReference type="RefSeq" id="WP_006981904.1">
    <property type="nucleotide sequence ID" value="NZ_ABVL01000016.1"/>
</dbReference>
<evidence type="ECO:0000256" key="6">
    <source>
        <dbReference type="ARBA" id="ARBA00033409"/>
    </source>
</evidence>
<sequence length="177" mass="20120">METTTAILLRKTKLTETSLIVTWFTEANGKIQTVAKGARQPKSRFAGLLDLFFDCEIQFMRSRKSELHILREVVLRNPHEGLRLDYTRVALAAYFVELIELVTEPDHPARELHDLLMRAFGHLNEKPASLKALLHFESELARLLGILGQENVTPAVAIGRAYHRLPQARPGLLKMLK</sequence>
<comment type="similarity">
    <text evidence="1">Belongs to the RecO family.</text>
</comment>
<evidence type="ECO:0000313" key="9">
    <source>
        <dbReference type="Proteomes" id="UP000005824"/>
    </source>
</evidence>
<dbReference type="Gene3D" id="1.20.1440.120">
    <property type="entry name" value="Recombination protein O, C-terminal domain"/>
    <property type="match status" value="1"/>
</dbReference>
<dbReference type="InterPro" id="IPR037278">
    <property type="entry name" value="ARFGAP/RecO"/>
</dbReference>
<evidence type="ECO:0000256" key="3">
    <source>
        <dbReference type="ARBA" id="ARBA00022763"/>
    </source>
</evidence>
<dbReference type="AlphaFoldDB" id="B4D6P3"/>
<dbReference type="PANTHER" id="PTHR33991:SF1">
    <property type="entry name" value="DNA REPAIR PROTEIN RECO"/>
    <property type="match status" value="1"/>
</dbReference>
<dbReference type="InterPro" id="IPR022572">
    <property type="entry name" value="DNA_rep/recomb_RecO_N"/>
</dbReference>
<comment type="caution">
    <text evidence="8">The sequence shown here is derived from an EMBL/GenBank/DDBJ whole genome shotgun (WGS) entry which is preliminary data.</text>
</comment>
<dbReference type="Pfam" id="PF11967">
    <property type="entry name" value="RecO_N"/>
    <property type="match status" value="1"/>
</dbReference>
<gene>
    <name evidence="8" type="ORF">CfE428DRAFT_4583</name>
</gene>
<dbReference type="Pfam" id="PF02565">
    <property type="entry name" value="RecO_C"/>
    <property type="match status" value="1"/>
</dbReference>
<dbReference type="InParanoid" id="B4D6P3"/>
<evidence type="ECO:0000259" key="7">
    <source>
        <dbReference type="Pfam" id="PF11967"/>
    </source>
</evidence>
<dbReference type="Gene3D" id="2.40.50.140">
    <property type="entry name" value="Nucleic acid-binding proteins"/>
    <property type="match status" value="1"/>
</dbReference>
<dbReference type="STRING" id="497964.CfE428DRAFT_4583"/>
<evidence type="ECO:0000256" key="1">
    <source>
        <dbReference type="ARBA" id="ARBA00007452"/>
    </source>
</evidence>
<proteinExistence type="inferred from homology"/>
<organism evidence="8 9">
    <name type="scientific">Chthoniobacter flavus Ellin428</name>
    <dbReference type="NCBI Taxonomy" id="497964"/>
    <lineage>
        <taxon>Bacteria</taxon>
        <taxon>Pseudomonadati</taxon>
        <taxon>Verrucomicrobiota</taxon>
        <taxon>Spartobacteria</taxon>
        <taxon>Chthoniobacterales</taxon>
        <taxon>Chthoniobacteraceae</taxon>
        <taxon>Chthoniobacter</taxon>
    </lineage>
</organism>
<dbReference type="InterPro" id="IPR012340">
    <property type="entry name" value="NA-bd_OB-fold"/>
</dbReference>
<dbReference type="InterPro" id="IPR003717">
    <property type="entry name" value="RecO"/>
</dbReference>
<dbReference type="NCBIfam" id="TIGR00613">
    <property type="entry name" value="reco"/>
    <property type="match status" value="1"/>
</dbReference>
<keyword evidence="3" id="KW-0227">DNA damage</keyword>
<dbReference type="GO" id="GO:0006310">
    <property type="term" value="P:DNA recombination"/>
    <property type="evidence" value="ECO:0007669"/>
    <property type="project" value="UniProtKB-KW"/>
</dbReference>
<accession>B4D6P3</accession>
<evidence type="ECO:0000313" key="8">
    <source>
        <dbReference type="EMBL" id="EDY17844.1"/>
    </source>
</evidence>
<keyword evidence="9" id="KW-1185">Reference proteome</keyword>
<dbReference type="SUPFAM" id="SSF50249">
    <property type="entry name" value="Nucleic acid-binding proteins"/>
    <property type="match status" value="1"/>
</dbReference>
<name>B4D6P3_9BACT</name>
<evidence type="ECO:0000256" key="4">
    <source>
        <dbReference type="ARBA" id="ARBA00023172"/>
    </source>
</evidence>
<dbReference type="eggNOG" id="COG1381">
    <property type="taxonomic scope" value="Bacteria"/>
</dbReference>
<evidence type="ECO:0000256" key="2">
    <source>
        <dbReference type="ARBA" id="ARBA00021310"/>
    </source>
</evidence>
<evidence type="ECO:0000256" key="5">
    <source>
        <dbReference type="ARBA" id="ARBA00023204"/>
    </source>
</evidence>